<organism evidence="3 4">
    <name type="scientific">Sporosarcina highlanderae</name>
    <dbReference type="NCBI Taxonomy" id="3035916"/>
    <lineage>
        <taxon>Bacteria</taxon>
        <taxon>Bacillati</taxon>
        <taxon>Bacillota</taxon>
        <taxon>Bacilli</taxon>
        <taxon>Bacillales</taxon>
        <taxon>Caryophanaceae</taxon>
        <taxon>Sporosarcina</taxon>
    </lineage>
</organism>
<comment type="caution">
    <text evidence="3">The sequence shown here is derived from an EMBL/GenBank/DDBJ whole genome shotgun (WGS) entry which is preliminary data.</text>
</comment>
<keyword evidence="1" id="KW-0597">Phosphoprotein</keyword>
<evidence type="ECO:0000313" key="4">
    <source>
        <dbReference type="Proteomes" id="UP001175097"/>
    </source>
</evidence>
<evidence type="ECO:0000259" key="2">
    <source>
        <dbReference type="PROSITE" id="PS50801"/>
    </source>
</evidence>
<dbReference type="Gene3D" id="3.30.750.24">
    <property type="entry name" value="STAS domain"/>
    <property type="match status" value="1"/>
</dbReference>
<sequence>MQDINHELYNFLCENTDLITEKWLSKREEIDGSIYSKNAEKWAVKTIAEQNTLTNLTVASSLLNDCNVFQENKKNWALVVAESRVNSNTPIHEVLDALAKVRTTYWHFIEQFVEREGKRVLRSDIMSWGIAIHMAFDELMVEFSTRYHELMNKRLNAQQSLIDELNAPIIKLNSTIGVLPIIGDVDTTRVQVISDFVPHRCTELDVSHLYIDLSGVSILDTMVANHIYQLTQILDLLGIESTITGIRPEIAQTSVQLGLDFSRIRTTSSLQLALKNVFREKSL</sequence>
<accession>A0ABT8JTA6</accession>
<name>A0ABT8JTA6_9BACL</name>
<evidence type="ECO:0000256" key="1">
    <source>
        <dbReference type="ARBA" id="ARBA00022553"/>
    </source>
</evidence>
<dbReference type="InterPro" id="IPR051932">
    <property type="entry name" value="Bact_StressResp_Reg"/>
</dbReference>
<dbReference type="InterPro" id="IPR036513">
    <property type="entry name" value="STAS_dom_sf"/>
</dbReference>
<protein>
    <submittedName>
        <fullName evidence="3">STAS domain-containing protein</fullName>
    </submittedName>
</protein>
<reference evidence="3" key="1">
    <citation type="submission" date="2023-03" db="EMBL/GenBank/DDBJ databases">
        <title>MT1 and MT2 Draft Genomes of Novel Species.</title>
        <authorList>
            <person name="Venkateswaran K."/>
        </authorList>
    </citation>
    <scope>NUCLEOTIDE SEQUENCE</scope>
    <source>
        <strain evidence="3">F6_3S_P_2</strain>
    </source>
</reference>
<dbReference type="PROSITE" id="PS50801">
    <property type="entry name" value="STAS"/>
    <property type="match status" value="1"/>
</dbReference>
<gene>
    <name evidence="3" type="ORF">P5G49_12835</name>
</gene>
<dbReference type="EMBL" id="JAROCC010000010">
    <property type="protein sequence ID" value="MDN4608355.1"/>
    <property type="molecule type" value="Genomic_DNA"/>
</dbReference>
<dbReference type="Proteomes" id="UP001175097">
    <property type="component" value="Unassembled WGS sequence"/>
</dbReference>
<dbReference type="SUPFAM" id="SSF52091">
    <property type="entry name" value="SpoIIaa-like"/>
    <property type="match status" value="1"/>
</dbReference>
<dbReference type="RefSeq" id="WP_301244338.1">
    <property type="nucleotide sequence ID" value="NZ_JAROCC010000010.1"/>
</dbReference>
<dbReference type="PANTHER" id="PTHR33745">
    <property type="entry name" value="RSBT ANTAGONIST PROTEIN RSBS-RELATED"/>
    <property type="match status" value="1"/>
</dbReference>
<evidence type="ECO:0000313" key="3">
    <source>
        <dbReference type="EMBL" id="MDN4608355.1"/>
    </source>
</evidence>
<dbReference type="PANTHER" id="PTHR33745:SF3">
    <property type="entry name" value="RSBT CO-ANTAGONIST PROTEIN RSBRC"/>
    <property type="match status" value="1"/>
</dbReference>
<dbReference type="InterPro" id="IPR002645">
    <property type="entry name" value="STAS_dom"/>
</dbReference>
<keyword evidence="4" id="KW-1185">Reference proteome</keyword>
<feature type="domain" description="STAS" evidence="2">
    <location>
        <begin position="166"/>
        <end position="277"/>
    </location>
</feature>
<dbReference type="CDD" id="cd07041">
    <property type="entry name" value="STAS_RsbR_RsbS_like"/>
    <property type="match status" value="1"/>
</dbReference>
<proteinExistence type="predicted"/>
<dbReference type="Pfam" id="PF01740">
    <property type="entry name" value="STAS"/>
    <property type="match status" value="1"/>
</dbReference>